<evidence type="ECO:0000256" key="10">
    <source>
        <dbReference type="ARBA" id="ARBA00047554"/>
    </source>
</evidence>
<dbReference type="AlphaFoldDB" id="A0A2J8A469"/>
<protein>
    <recommendedName>
        <fullName evidence="4 11">Protoporphyrinogen oxidase</fullName>
        <ecNumber evidence="4 11">1.3.3.4</ecNumber>
    </recommendedName>
</protein>
<proteinExistence type="inferred from homology"/>
<dbReference type="Proteomes" id="UP000236333">
    <property type="component" value="Unassembled WGS sequence"/>
</dbReference>
<evidence type="ECO:0000256" key="3">
    <source>
        <dbReference type="ARBA" id="ARBA00010551"/>
    </source>
</evidence>
<keyword evidence="5 11" id="KW-0285">Flavoprotein</keyword>
<keyword evidence="15" id="KW-1185">Reference proteome</keyword>
<comment type="similarity">
    <text evidence="3 11">Belongs to the protoporphyrinogen/coproporphyrinogen oxidase family. Protoporphyrinogen oxidase subfamily.</text>
</comment>
<evidence type="ECO:0000256" key="12">
    <source>
        <dbReference type="SAM" id="MobiDB-lite"/>
    </source>
</evidence>
<organism evidence="14 15">
    <name type="scientific">Tetrabaena socialis</name>
    <dbReference type="NCBI Taxonomy" id="47790"/>
    <lineage>
        <taxon>Eukaryota</taxon>
        <taxon>Viridiplantae</taxon>
        <taxon>Chlorophyta</taxon>
        <taxon>core chlorophytes</taxon>
        <taxon>Chlorophyceae</taxon>
        <taxon>CS clade</taxon>
        <taxon>Chlamydomonadales</taxon>
        <taxon>Tetrabaenaceae</taxon>
        <taxon>Tetrabaena</taxon>
    </lineage>
</organism>
<dbReference type="InterPro" id="IPR004572">
    <property type="entry name" value="Protoporphyrinogen_oxidase"/>
</dbReference>
<dbReference type="SUPFAM" id="SSF51905">
    <property type="entry name" value="FAD/NAD(P)-binding domain"/>
    <property type="match status" value="1"/>
</dbReference>
<dbReference type="Gene3D" id="3.50.50.60">
    <property type="entry name" value="FAD/NAD(P)-binding domain"/>
    <property type="match status" value="2"/>
</dbReference>
<evidence type="ECO:0000313" key="14">
    <source>
        <dbReference type="EMBL" id="PNH07309.1"/>
    </source>
</evidence>
<accession>A0A2J8A469</accession>
<evidence type="ECO:0000256" key="8">
    <source>
        <dbReference type="ARBA" id="ARBA00023133"/>
    </source>
</evidence>
<comment type="catalytic activity">
    <reaction evidence="10 11">
        <text>protoporphyrinogen IX + 3 O2 = protoporphyrin IX + 3 H2O2</text>
        <dbReference type="Rhea" id="RHEA:25576"/>
        <dbReference type="ChEBI" id="CHEBI:15379"/>
        <dbReference type="ChEBI" id="CHEBI:16240"/>
        <dbReference type="ChEBI" id="CHEBI:57306"/>
        <dbReference type="ChEBI" id="CHEBI:57307"/>
        <dbReference type="EC" id="1.3.3.4"/>
    </reaction>
</comment>
<evidence type="ECO:0000256" key="2">
    <source>
        <dbReference type="ARBA" id="ARBA00005073"/>
    </source>
</evidence>
<keyword evidence="9 11" id="KW-0627">Porphyrin biosynthesis</keyword>
<comment type="function">
    <text evidence="1 11">Catalyzes the 6-electron oxidation of protoporphyrinogen-IX to form protoporphyrin-IX.</text>
</comment>
<evidence type="ECO:0000256" key="9">
    <source>
        <dbReference type="ARBA" id="ARBA00023244"/>
    </source>
</evidence>
<keyword evidence="8 11" id="KW-0350">Heme biosynthesis</keyword>
<comment type="subcellular location">
    <subcellularLocation>
        <location evidence="11">Plastid</location>
        <location evidence="11">Chloroplast</location>
    </subcellularLocation>
</comment>
<evidence type="ECO:0000256" key="1">
    <source>
        <dbReference type="ARBA" id="ARBA00002600"/>
    </source>
</evidence>
<dbReference type="GO" id="GO:0006782">
    <property type="term" value="P:protoporphyrinogen IX biosynthetic process"/>
    <property type="evidence" value="ECO:0007669"/>
    <property type="project" value="UniProtKB-UniRule"/>
</dbReference>
<dbReference type="EC" id="1.3.3.4" evidence="4 11"/>
<comment type="caution">
    <text evidence="14">The sequence shown here is derived from an EMBL/GenBank/DDBJ whole genome shotgun (WGS) entry which is preliminary data.</text>
</comment>
<dbReference type="NCBIfam" id="TIGR00562">
    <property type="entry name" value="proto_IX_ox"/>
    <property type="match status" value="1"/>
</dbReference>
<evidence type="ECO:0000256" key="7">
    <source>
        <dbReference type="ARBA" id="ARBA00023002"/>
    </source>
</evidence>
<gene>
    <name evidence="14" type="ORF">TSOC_006210</name>
</gene>
<dbReference type="InterPro" id="IPR036188">
    <property type="entry name" value="FAD/NAD-bd_sf"/>
</dbReference>
<feature type="domain" description="Amine oxidase" evidence="13">
    <location>
        <begin position="91"/>
        <end position="208"/>
    </location>
</feature>
<feature type="compositionally biased region" description="Low complexity" evidence="12">
    <location>
        <begin position="38"/>
        <end position="72"/>
    </location>
</feature>
<keyword evidence="6 11" id="KW-0274">FAD</keyword>
<evidence type="ECO:0000256" key="6">
    <source>
        <dbReference type="ARBA" id="ARBA00022827"/>
    </source>
</evidence>
<comment type="pathway">
    <text evidence="2 11">Porphyrin-containing compound metabolism; protoporphyrin-IX biosynthesis; protoporphyrin-IX from protoporphyrinogen-IX: step 1/1.</text>
</comment>
<reference evidence="14 15" key="1">
    <citation type="journal article" date="2017" name="Mol. Biol. Evol.">
        <title>The 4-celled Tetrabaena socialis nuclear genome reveals the essential components for genetic control of cell number at the origin of multicellularity in the volvocine lineage.</title>
        <authorList>
            <person name="Featherston J."/>
            <person name="Arakaki Y."/>
            <person name="Hanschen E.R."/>
            <person name="Ferris P.J."/>
            <person name="Michod R.E."/>
            <person name="Olson B.J.S.C."/>
            <person name="Nozaki H."/>
            <person name="Durand P.M."/>
        </authorList>
    </citation>
    <scope>NUCLEOTIDE SEQUENCE [LARGE SCALE GENOMIC DNA]</scope>
    <source>
        <strain evidence="14 15">NIES-571</strain>
    </source>
</reference>
<dbReference type="GO" id="GO:0009534">
    <property type="term" value="C:chloroplast thylakoid"/>
    <property type="evidence" value="ECO:0007669"/>
    <property type="project" value="TreeGrafter"/>
</dbReference>
<feature type="region of interest" description="Disordered" evidence="12">
    <location>
        <begin position="36"/>
        <end position="72"/>
    </location>
</feature>
<evidence type="ECO:0000256" key="11">
    <source>
        <dbReference type="RuleBase" id="RU367069"/>
    </source>
</evidence>
<keyword evidence="7 11" id="KW-0560">Oxidoreductase</keyword>
<name>A0A2J8A469_9CHLO</name>
<evidence type="ECO:0000259" key="13">
    <source>
        <dbReference type="Pfam" id="PF01593"/>
    </source>
</evidence>
<dbReference type="OrthoDB" id="419752at2759"/>
<dbReference type="EMBL" id="PGGS01000186">
    <property type="protein sequence ID" value="PNH07309.1"/>
    <property type="molecule type" value="Genomic_DNA"/>
</dbReference>
<sequence length="317" mass="33228">MLAQVPSIAGMSSRQQIRGVARAPLVTAPRLASCAPVPRGATAPSASAPPARKPLRPSAAAATSSGAPTSEARGARVLDKVYDVVVVGGGLSGLITGQALSAQHGVQNFLVTEARERVGGNITSMSGGGYVWEEGPNSFQPNDSMLQAAVDAGVEKELVFGDPTAPRFVFWDNKLRPVPSGLDAFTFDLMSIGGKIRAGLGAIGLINQSMPECRVWTHSTPRPAQVDKDLRRMILKPDAPPPKVVGVRVWPRAIPQFNVGHLELLERARSALDARGWGGVFLGGNYVSGVALGKVVEYGYESAANLAKHIAAQKQAA</sequence>
<evidence type="ECO:0000313" key="15">
    <source>
        <dbReference type="Proteomes" id="UP000236333"/>
    </source>
</evidence>
<dbReference type="GO" id="GO:0004729">
    <property type="term" value="F:oxygen-dependent protoporphyrinogen oxidase activity"/>
    <property type="evidence" value="ECO:0007669"/>
    <property type="project" value="UniProtKB-UniRule"/>
</dbReference>
<dbReference type="Pfam" id="PF01593">
    <property type="entry name" value="Amino_oxidase"/>
    <property type="match status" value="2"/>
</dbReference>
<feature type="domain" description="Amine oxidase" evidence="13">
    <location>
        <begin position="224"/>
        <end position="307"/>
    </location>
</feature>
<dbReference type="UniPathway" id="UPA00251">
    <property type="reaction ID" value="UER00324"/>
</dbReference>
<dbReference type="InterPro" id="IPR050464">
    <property type="entry name" value="Zeta_carotene_desat/Oxidored"/>
</dbReference>
<evidence type="ECO:0000256" key="5">
    <source>
        <dbReference type="ARBA" id="ARBA00022630"/>
    </source>
</evidence>
<dbReference type="PANTHER" id="PTHR42923">
    <property type="entry name" value="PROTOPORPHYRINOGEN OXIDASE"/>
    <property type="match status" value="1"/>
</dbReference>
<dbReference type="PANTHER" id="PTHR42923:SF3">
    <property type="entry name" value="PROTOPORPHYRINOGEN OXIDASE"/>
    <property type="match status" value="1"/>
</dbReference>
<dbReference type="InterPro" id="IPR002937">
    <property type="entry name" value="Amino_oxidase"/>
</dbReference>
<comment type="cofactor">
    <cofactor evidence="11">
        <name>FAD</name>
        <dbReference type="ChEBI" id="CHEBI:57692"/>
    </cofactor>
    <text evidence="11">Binds 1 FAD per subunit.</text>
</comment>
<evidence type="ECO:0000256" key="4">
    <source>
        <dbReference type="ARBA" id="ARBA00012867"/>
    </source>
</evidence>